<name>A0A2N3PNI8_9PROT</name>
<protein>
    <submittedName>
        <fullName evidence="1">Type IV secretion protein IcmB</fullName>
    </submittedName>
</protein>
<gene>
    <name evidence="1" type="ORF">CWS72_24005</name>
</gene>
<proteinExistence type="predicted"/>
<keyword evidence="2" id="KW-1185">Reference proteome</keyword>
<dbReference type="Proteomes" id="UP000233293">
    <property type="component" value="Unassembled WGS sequence"/>
</dbReference>
<dbReference type="AlphaFoldDB" id="A0A2N3PNI8"/>
<organism evidence="1 2">
    <name type="scientific">Telmatospirillum siberiense</name>
    <dbReference type="NCBI Taxonomy" id="382514"/>
    <lineage>
        <taxon>Bacteria</taxon>
        <taxon>Pseudomonadati</taxon>
        <taxon>Pseudomonadota</taxon>
        <taxon>Alphaproteobacteria</taxon>
        <taxon>Rhodospirillales</taxon>
        <taxon>Rhodospirillaceae</taxon>
        <taxon>Telmatospirillum</taxon>
    </lineage>
</organism>
<dbReference type="Gene3D" id="3.40.50.300">
    <property type="entry name" value="P-loop containing nucleotide triphosphate hydrolases"/>
    <property type="match status" value="1"/>
</dbReference>
<evidence type="ECO:0000313" key="1">
    <source>
        <dbReference type="EMBL" id="PKU21971.1"/>
    </source>
</evidence>
<accession>A0A2N3PNI8</accession>
<comment type="caution">
    <text evidence="1">The sequence shown here is derived from an EMBL/GenBank/DDBJ whole genome shotgun (WGS) entry which is preliminary data.</text>
</comment>
<dbReference type="InterPro" id="IPR027417">
    <property type="entry name" value="P-loop_NTPase"/>
</dbReference>
<reference evidence="2" key="1">
    <citation type="submission" date="2017-12" db="EMBL/GenBank/DDBJ databases">
        <title>Draft genome sequence of Telmatospirillum siberiense 26-4b1T, an acidotolerant peatland alphaproteobacterium potentially involved in sulfur cycling.</title>
        <authorList>
            <person name="Hausmann B."/>
            <person name="Pjevac P."/>
            <person name="Schreck K."/>
            <person name="Herbold C.W."/>
            <person name="Daims H."/>
            <person name="Wagner M."/>
            <person name="Pester M."/>
            <person name="Loy A."/>
        </authorList>
    </citation>
    <scope>NUCLEOTIDE SEQUENCE [LARGE SCALE GENOMIC DNA]</scope>
    <source>
        <strain evidence="2">26-4b1</strain>
    </source>
</reference>
<dbReference type="SUPFAM" id="SSF52540">
    <property type="entry name" value="P-loop containing nucleoside triphosphate hydrolases"/>
    <property type="match status" value="1"/>
</dbReference>
<dbReference type="EMBL" id="PIUM01000040">
    <property type="protein sequence ID" value="PKU21971.1"/>
    <property type="molecule type" value="Genomic_DNA"/>
</dbReference>
<evidence type="ECO:0000313" key="2">
    <source>
        <dbReference type="Proteomes" id="UP000233293"/>
    </source>
</evidence>
<sequence>MDRFIESLGNSFSRFFKADIASMIRLESTEGSHALITKEGSLVTILRVDGTPNLITDQEAEVLAVEASQFFASFLQKTGHAIQVYFERDPDRAADEIKWNIEKARSVASAANLDIDDILVERAKILPNHTYYERLYMVLWSRPALMSKDEAKIQNKRLREDVKGMPPLPDGQDPFCVVEGLKARHEAFVKAIQATLSRLYINSYILERHDALRAVRDTLYPSRPSHRWRPFLPGDRHRVRLSSPDLAANIRKQTTFLAAERRDLEQKRKRKQLTEAEYGSRKQDLDEAERRIIHKYDFSDVLWPSLASQLLLGDAERLDRDTVRIGDTIFGCVDLVLAPENPRPLSTLMDTLSRSDQPMPWRVSFLIEGDGLRINVMNRMLASLLTFASSDNKKIKRSFEELQALNLDNGTIVSLRASFATWGPASSPDIVRSRLLYLQRAVEGWGNCGANSIVGDPLEGVLSSALAIHCGSTAPAAAAPIDEAFRLLPWGRPDSPWDYGSILFRSHDGKLWPYSPGSSKQTAWIDLVCGVSGRGKSVLLNSLNLACCIEAQQSGGRLPRISIIDIGRSSEGFINLLQEALPAERQHEVIYHRLIMAESDAINPFDTQLGMRKPLPLEREFLINFLTLLSTPEGKDEPFTGMSGLMGMAINEAYRLKSDAGESGSAPNPYVRKVDVMIDEALGESDIVLPEAPLWWDVVDLLFERGLYYLASRAQRYAMPTINDLSSAIRTPNIRSMYENTRVVATDEPIIEAANRVISEAVQKWPLLAHPTKLDLSQARVISLDLDNVAKGHGASGTRQTAMVYMLAAHMLTRDMFLGRDMLPEIPQKYAAYHEKRFQELSETRKRVVFDEFHRTAGAPGTRAQVVVFEREGRKYQVQITLASQALDDFGKENLEHATGVWILGVNEIDVDRVIETFNLSPATRPILRYHLNGPVPGWGSPMICKLSMKSGPQEQMVVNAVGPIELWAFSTTVEDAALRERIYKRVGPKRGRQLLAKEFPGGSAAKEIERRRMQTAANLSFSDATQNVIDQMADEMVRRA</sequence>